<organism evidence="1">
    <name type="scientific">marine metagenome</name>
    <dbReference type="NCBI Taxonomy" id="408172"/>
    <lineage>
        <taxon>unclassified sequences</taxon>
        <taxon>metagenomes</taxon>
        <taxon>ecological metagenomes</taxon>
    </lineage>
</organism>
<accession>A0A382ZC66</accession>
<sequence>MSSLVFFGLAGGITLLLILRELKIHSFRESFWADRKRAARNYAYLIGSLITLTLIRKTTPLMAEHLPQLFPIQEHFVLDLVGIFLAAELLN</sequence>
<reference evidence="1" key="1">
    <citation type="submission" date="2018-05" db="EMBL/GenBank/DDBJ databases">
        <authorList>
            <person name="Lanie J.A."/>
            <person name="Ng W.-L."/>
            <person name="Kazmierczak K.M."/>
            <person name="Andrzejewski T.M."/>
            <person name="Davidsen T.M."/>
            <person name="Wayne K.J."/>
            <person name="Tettelin H."/>
            <person name="Glass J.I."/>
            <person name="Rusch D."/>
            <person name="Podicherti R."/>
            <person name="Tsui H.-C.T."/>
            <person name="Winkler M.E."/>
        </authorList>
    </citation>
    <scope>NUCLEOTIDE SEQUENCE</scope>
</reference>
<feature type="non-terminal residue" evidence="1">
    <location>
        <position position="91"/>
    </location>
</feature>
<evidence type="ECO:0000313" key="1">
    <source>
        <dbReference type="EMBL" id="SVD93087.1"/>
    </source>
</evidence>
<gene>
    <name evidence="1" type="ORF">METZ01_LOCUS445941</name>
</gene>
<dbReference type="AlphaFoldDB" id="A0A382ZC66"/>
<proteinExistence type="predicted"/>
<name>A0A382ZC66_9ZZZZ</name>
<dbReference type="EMBL" id="UINC01182716">
    <property type="protein sequence ID" value="SVD93087.1"/>
    <property type="molecule type" value="Genomic_DNA"/>
</dbReference>
<protein>
    <submittedName>
        <fullName evidence="1">Uncharacterized protein</fullName>
    </submittedName>
</protein>